<gene>
    <name evidence="2" type="ORF">AFR_37890</name>
</gene>
<evidence type="ECO:0000313" key="2">
    <source>
        <dbReference type="EMBL" id="AGZ45832.1"/>
    </source>
</evidence>
<dbReference type="OrthoDB" id="3379805at2"/>
<dbReference type="InterPro" id="IPR029046">
    <property type="entry name" value="LolA/LolB/LppX"/>
</dbReference>
<feature type="signal peptide" evidence="1">
    <location>
        <begin position="1"/>
        <end position="20"/>
    </location>
</feature>
<dbReference type="STRING" id="1246995.AFR_37890"/>
<dbReference type="Proteomes" id="UP000017746">
    <property type="component" value="Chromosome"/>
</dbReference>
<reference evidence="2 3" key="1">
    <citation type="journal article" date="2014" name="J. Biotechnol.">
        <title>Complete genome sequence of the actinobacterium Actinoplanes friuliensis HAG 010964, producer of the lipopeptide antibiotic friulimycin.</title>
        <authorList>
            <person name="Ruckert C."/>
            <person name="Szczepanowski R."/>
            <person name="Albersmeier A."/>
            <person name="Goesmann A."/>
            <person name="Fischer N."/>
            <person name="Steinkamper A."/>
            <person name="Puhler A."/>
            <person name="Biener R."/>
            <person name="Schwartz D."/>
            <person name="Kalinowski J."/>
        </authorList>
    </citation>
    <scope>NUCLEOTIDE SEQUENCE [LARGE SCALE GENOMIC DNA]</scope>
    <source>
        <strain evidence="2 3">DSM 7358</strain>
    </source>
</reference>
<proteinExistence type="predicted"/>
<dbReference type="PATRIC" id="fig|1246995.3.peg.7662"/>
<name>U5W9Y6_9ACTN</name>
<dbReference type="KEGG" id="afs:AFR_37890"/>
<sequence>MRNRRLAIAGLALMTALGLAGCGPADKVQPRAGASADVPEAAPKAELAAAAKRLGEQSMRVDMDMAGAISMSGVADPAAGTAKMAMDLGLLGQDTKIEFRKLGDDVYLKFGGQMSSLLGTESSKPWMHVDATELAKGSSLTIMSKDDPGNTKALIEAMTKVEKVGAHDFKGTLDLSKSPQYNKESLKALGGKMTDVPFTATTDDQDRLTGLTLDMSSLGQGTGKIKTTYTDFGTPVSVEAPPAKQVGELPKEFAGLLDN</sequence>
<feature type="chain" id="PRO_5039310132" evidence="1">
    <location>
        <begin position="21"/>
        <end position="259"/>
    </location>
</feature>
<dbReference type="EMBL" id="CP006272">
    <property type="protein sequence ID" value="AGZ45832.1"/>
    <property type="molecule type" value="Genomic_DNA"/>
</dbReference>
<dbReference type="SUPFAM" id="SSF89392">
    <property type="entry name" value="Prokaryotic lipoproteins and lipoprotein localization factors"/>
    <property type="match status" value="1"/>
</dbReference>
<protein>
    <submittedName>
        <fullName evidence="2">Putative lipoprotein</fullName>
    </submittedName>
</protein>
<organism evidence="2 3">
    <name type="scientific">Actinoplanes friuliensis DSM 7358</name>
    <dbReference type="NCBI Taxonomy" id="1246995"/>
    <lineage>
        <taxon>Bacteria</taxon>
        <taxon>Bacillati</taxon>
        <taxon>Actinomycetota</taxon>
        <taxon>Actinomycetes</taxon>
        <taxon>Micromonosporales</taxon>
        <taxon>Micromonosporaceae</taxon>
        <taxon>Actinoplanes</taxon>
    </lineage>
</organism>
<dbReference type="PROSITE" id="PS51257">
    <property type="entry name" value="PROKAR_LIPOPROTEIN"/>
    <property type="match status" value="1"/>
</dbReference>
<dbReference type="HOGENOM" id="CLU_088491_0_0_11"/>
<dbReference type="eggNOG" id="ENOG5030127">
    <property type="taxonomic scope" value="Bacteria"/>
</dbReference>
<dbReference type="AlphaFoldDB" id="U5W9Y6"/>
<keyword evidence="3" id="KW-1185">Reference proteome</keyword>
<dbReference type="Gene3D" id="2.50.20.20">
    <property type="match status" value="1"/>
</dbReference>
<accession>U5W9Y6</accession>
<dbReference type="RefSeq" id="WP_023562167.1">
    <property type="nucleotide sequence ID" value="NC_022657.1"/>
</dbReference>
<evidence type="ECO:0000256" key="1">
    <source>
        <dbReference type="SAM" id="SignalP"/>
    </source>
</evidence>
<evidence type="ECO:0000313" key="3">
    <source>
        <dbReference type="Proteomes" id="UP000017746"/>
    </source>
</evidence>
<keyword evidence="2" id="KW-0449">Lipoprotein</keyword>
<keyword evidence="1" id="KW-0732">Signal</keyword>